<evidence type="ECO:0000256" key="1">
    <source>
        <dbReference type="ARBA" id="ARBA00004141"/>
    </source>
</evidence>
<evidence type="ECO:0000256" key="5">
    <source>
        <dbReference type="SAM" id="Phobius"/>
    </source>
</evidence>
<evidence type="ECO:0000313" key="6">
    <source>
        <dbReference type="EMBL" id="NMU88086.1"/>
    </source>
</evidence>
<dbReference type="Proteomes" id="UP000518904">
    <property type="component" value="Unassembled WGS sequence"/>
</dbReference>
<feature type="non-terminal residue" evidence="6">
    <location>
        <position position="1"/>
    </location>
</feature>
<feature type="transmembrane region" description="Helical" evidence="5">
    <location>
        <begin position="20"/>
        <end position="40"/>
    </location>
</feature>
<dbReference type="Pfam" id="PF01544">
    <property type="entry name" value="CorA"/>
    <property type="match status" value="1"/>
</dbReference>
<dbReference type="InterPro" id="IPR002523">
    <property type="entry name" value="MgTranspt_CorA/ZnTranspt_ZntB"/>
</dbReference>
<evidence type="ECO:0000313" key="7">
    <source>
        <dbReference type="Proteomes" id="UP000518904"/>
    </source>
</evidence>
<comment type="caution">
    <text evidence="6">The sequence shown here is derived from an EMBL/GenBank/DDBJ whole genome shotgun (WGS) entry which is preliminary data.</text>
</comment>
<name>A0A7Y0XGG4_VIBPH</name>
<keyword evidence="3 5" id="KW-1133">Transmembrane helix</keyword>
<proteinExistence type="predicted"/>
<dbReference type="AlphaFoldDB" id="A0A7Y0XGG4"/>
<keyword evidence="4 5" id="KW-0472">Membrane</keyword>
<dbReference type="InterPro" id="IPR045863">
    <property type="entry name" value="CorA_TM1_TM2"/>
</dbReference>
<organism evidence="6 7">
    <name type="scientific">Vibrio parahaemolyticus</name>
    <dbReference type="NCBI Taxonomy" id="670"/>
    <lineage>
        <taxon>Bacteria</taxon>
        <taxon>Pseudomonadati</taxon>
        <taxon>Pseudomonadota</taxon>
        <taxon>Gammaproteobacteria</taxon>
        <taxon>Vibrionales</taxon>
        <taxon>Vibrionaceae</taxon>
        <taxon>Vibrio</taxon>
    </lineage>
</organism>
<sequence length="54" mass="6037">FLTGLLGINVGGMPGVESTMAFTWFCIALIVIFGLEWWLFKRLGLTNKADDEDE</sequence>
<comment type="subcellular location">
    <subcellularLocation>
        <location evidence="1">Membrane</location>
        <topology evidence="1">Multi-pass membrane protein</topology>
    </subcellularLocation>
</comment>
<dbReference type="GO" id="GO:0046873">
    <property type="term" value="F:metal ion transmembrane transporter activity"/>
    <property type="evidence" value="ECO:0007669"/>
    <property type="project" value="InterPro"/>
</dbReference>
<dbReference type="SUPFAM" id="SSF144083">
    <property type="entry name" value="Magnesium transport protein CorA, transmembrane region"/>
    <property type="match status" value="1"/>
</dbReference>
<dbReference type="GO" id="GO:0016020">
    <property type="term" value="C:membrane"/>
    <property type="evidence" value="ECO:0007669"/>
    <property type="project" value="UniProtKB-SubCell"/>
</dbReference>
<gene>
    <name evidence="6" type="ORF">HKB16_35165</name>
</gene>
<accession>A0A7Y0XGG4</accession>
<evidence type="ECO:0000256" key="4">
    <source>
        <dbReference type="ARBA" id="ARBA00023136"/>
    </source>
</evidence>
<reference evidence="6 7" key="1">
    <citation type="submission" date="2020-04" db="EMBL/GenBank/DDBJ databases">
        <title>Whole-genome sequencing of Vibrio spp. from China reveals different genetic environments of blaCTX-M-14 among diverse lineages.</title>
        <authorList>
            <person name="Zheng Z."/>
            <person name="Ye L."/>
            <person name="Chen S."/>
        </authorList>
    </citation>
    <scope>NUCLEOTIDE SEQUENCE [LARGE SCALE GENOMIC DNA]</scope>
    <source>
        <strain evidence="6 7">Vb0551</strain>
    </source>
</reference>
<protein>
    <submittedName>
        <fullName evidence="6">Zinc transporter ZntB</fullName>
    </submittedName>
</protein>
<dbReference type="EMBL" id="JABCLB010002909">
    <property type="protein sequence ID" value="NMU88086.1"/>
    <property type="molecule type" value="Genomic_DNA"/>
</dbReference>
<evidence type="ECO:0000256" key="2">
    <source>
        <dbReference type="ARBA" id="ARBA00022692"/>
    </source>
</evidence>
<evidence type="ECO:0000256" key="3">
    <source>
        <dbReference type="ARBA" id="ARBA00022989"/>
    </source>
</evidence>
<keyword evidence="2 5" id="KW-0812">Transmembrane</keyword>
<dbReference type="Gene3D" id="1.20.58.340">
    <property type="entry name" value="Magnesium transport protein CorA, transmembrane region"/>
    <property type="match status" value="1"/>
</dbReference>